<evidence type="ECO:0000313" key="2">
    <source>
        <dbReference type="Proteomes" id="UP000006324"/>
    </source>
</evidence>
<evidence type="ECO:0000313" key="1">
    <source>
        <dbReference type="EMBL" id="EKO25398.1"/>
    </source>
</evidence>
<comment type="caution">
    <text evidence="1">The sequence shown here is derived from an EMBL/GenBank/DDBJ whole genome shotgun (WGS) entry which is preliminary data.</text>
</comment>
<dbReference type="Proteomes" id="UP000006324">
    <property type="component" value="Unassembled WGS sequence"/>
</dbReference>
<accession>A0A0F6HAU0</accession>
<sequence length="246" mass="27698">MSWHFSQALEGAFLEESSLDGEPSVLSKSILIASPNLSKDRMTKFSQFSRSGMTFALLTEQFGEELLTWFREDFLAKTFQSQVKESESKGSGQVFGKKCLESFAKFDHVTHSWKIPHFLPSVESIEFSGTWPRWGMMLNGECWERTTPELLTSESGFGFLPTPVATNGSGNRSPGSSKFRPSLIEMARKNTWPSKKSEDGLATAVNGGPLNPMWVEWLMGWPLGWTDLEPLETAKFQWWLKSHGIS</sequence>
<gene>
    <name evidence="1" type="ORF">LEP1GSC104_3486</name>
</gene>
<protein>
    <submittedName>
        <fullName evidence="1">Uncharacterized protein</fullName>
    </submittedName>
</protein>
<dbReference type="EMBL" id="AHNQ02000025">
    <property type="protein sequence ID" value="EKO25398.1"/>
    <property type="molecule type" value="Genomic_DNA"/>
</dbReference>
<dbReference type="AlphaFoldDB" id="A0A0F6HAU0"/>
<proteinExistence type="predicted"/>
<organism evidence="1 2">
    <name type="scientific">Leptospira interrogans str. UI 12621</name>
    <dbReference type="NCBI Taxonomy" id="1049937"/>
    <lineage>
        <taxon>Bacteria</taxon>
        <taxon>Pseudomonadati</taxon>
        <taxon>Spirochaetota</taxon>
        <taxon>Spirochaetia</taxon>
        <taxon>Leptospirales</taxon>
        <taxon>Leptospiraceae</taxon>
        <taxon>Leptospira</taxon>
    </lineage>
</organism>
<reference evidence="1 2" key="1">
    <citation type="submission" date="2012-09" db="EMBL/GenBank/DDBJ databases">
        <authorList>
            <person name="Harkins D.M."/>
            <person name="Durkin A.S."/>
            <person name="Brinkac L.M."/>
            <person name="Selengut J.D."/>
            <person name="Sanka R."/>
            <person name="DePew J."/>
            <person name="Purushe J."/>
            <person name="Chanthongthip A."/>
            <person name="Lattana O."/>
            <person name="Phetsouvanh R."/>
            <person name="Newton P.N."/>
            <person name="Vinetz J.M."/>
            <person name="Sutton G.G."/>
            <person name="Nelson W.C."/>
            <person name="Fouts D.E."/>
        </authorList>
    </citation>
    <scope>NUCLEOTIDE SEQUENCE [LARGE SCALE GENOMIC DNA]</scope>
    <source>
        <strain evidence="1 2">UI 12621</strain>
    </source>
</reference>
<name>A0A0F6HAU0_LEPIR</name>